<dbReference type="SUPFAM" id="SSF53474">
    <property type="entry name" value="alpha/beta-Hydrolases"/>
    <property type="match status" value="1"/>
</dbReference>
<dbReference type="EMBL" id="VIFY01000159">
    <property type="protein sequence ID" value="TQB69320.1"/>
    <property type="molecule type" value="Genomic_DNA"/>
</dbReference>
<organism evidence="2 3">
    <name type="scientific">Monascus purpureus</name>
    <name type="common">Red mold</name>
    <name type="synonym">Monascus anka</name>
    <dbReference type="NCBI Taxonomy" id="5098"/>
    <lineage>
        <taxon>Eukaryota</taxon>
        <taxon>Fungi</taxon>
        <taxon>Dikarya</taxon>
        <taxon>Ascomycota</taxon>
        <taxon>Pezizomycotina</taxon>
        <taxon>Eurotiomycetes</taxon>
        <taxon>Eurotiomycetidae</taxon>
        <taxon>Eurotiales</taxon>
        <taxon>Aspergillaceae</taxon>
        <taxon>Monascus</taxon>
    </lineage>
</organism>
<evidence type="ECO:0008006" key="4">
    <source>
        <dbReference type="Google" id="ProtNLM"/>
    </source>
</evidence>
<dbReference type="InterPro" id="IPR050955">
    <property type="entry name" value="Plant_Biomass_Hydrol_Est"/>
</dbReference>
<protein>
    <recommendedName>
        <fullName evidence="4">Peptidase S9 prolyl oligopeptidase catalytic domain-containing protein</fullName>
    </recommendedName>
</protein>
<dbReference type="Proteomes" id="UP000319663">
    <property type="component" value="Unassembled WGS sequence"/>
</dbReference>
<dbReference type="AlphaFoldDB" id="A0A507QQN4"/>
<gene>
    <name evidence="2" type="ORF">MPDQ_001975</name>
</gene>
<proteinExistence type="predicted"/>
<evidence type="ECO:0000313" key="2">
    <source>
        <dbReference type="EMBL" id="TQB69320.1"/>
    </source>
</evidence>
<keyword evidence="1" id="KW-0732">Signal</keyword>
<evidence type="ECO:0000256" key="1">
    <source>
        <dbReference type="ARBA" id="ARBA00022729"/>
    </source>
</evidence>
<sequence>MATTKLLFTKLNPSLFRLAGRYLDLSSREREVKSVWGADPLEHRGGFRSLIYDPEETFSSSLSTNASVGWKLVTADISSSSRGQAKVTLQLSFPEIDWGFLQSVYGWPALQYQAWARGFLEVNGKTSQTIALYTSGLLEFWVDNRQYFGGDYYRYRRAPIILRLSPGHHAIDLRLIRDVRALGAVGDPIIDVAIEAEARNDRLHVDESSLLISETIRGKLGGTVASINVQNNEVEWTEIVSISSPDAPQHGLFLEKPLHLSSYQARPLIFNVILGQLSESRFSVEILYRVMDKDRKLLKTRPFDIYITEKHWPDTQKITFLHPAKVVSYAILRPPPLDCTMLNGQSSLPIIICLHGAGIEADSAQVRSMLDAAHGTCAWVLFPSGVTPWSGDDWHIWGTADVKAAIAAISNWIENIGWHGPGVLLRDWIVIGHSNGGQGTWFFSTHFPDNVVAAAPVSGYSSIENYVPYNMWQNCEPLLSSMLQKARISFKHELLLGNIVGIRLLQQHGSSDDNVPVYNSRLMRELLEQTGWLSEYHELPEGGHWSADVMTTPWLLDFYNKSAVNPNHPDMPLEFTVTIPSSGYMESKCGIFVDQLRSPDINGQIKVTRNLEQGIWRLQTQNIYRFHLSTGTSRIGLPAALMLDDMQEAFDVDASTCETTWYLKDTSGTWSVSDDISWRNISQRYGRQLGAMDAIMSTEGTFLIDMCSIGIEHVALQISRNLFQYFGADSQLSRECDPARRTFSLSGRSVSVLGNVITLAIGDDLPPPKYTGFPIRSDRGRLVFSRQPFSNSFVFAAETILSPNGKMCRHKYKNEASLGALFLRPLQDERLELVVWGADAAGLEQAARLVPTLTGVGQPDFLVMSKSCRWRGPAGLYAAGYFDKSWQISTGSYFHGDAEC</sequence>
<dbReference type="InterPro" id="IPR029058">
    <property type="entry name" value="AB_hydrolase_fold"/>
</dbReference>
<accession>A0A507QQN4</accession>
<dbReference type="PANTHER" id="PTHR43037:SF4">
    <property type="entry name" value="PEPTIDASE S9 PROLYL OLIGOPEPTIDASE CATALYTIC DOMAIN-CONTAINING PROTEIN"/>
    <property type="match status" value="1"/>
</dbReference>
<keyword evidence="3" id="KW-1185">Reference proteome</keyword>
<dbReference type="Gene3D" id="3.40.50.1820">
    <property type="entry name" value="alpha/beta hydrolase"/>
    <property type="match status" value="1"/>
</dbReference>
<dbReference type="PANTHER" id="PTHR43037">
    <property type="entry name" value="UNNAMED PRODUCT-RELATED"/>
    <property type="match status" value="1"/>
</dbReference>
<reference evidence="2 3" key="1">
    <citation type="submission" date="2019-06" db="EMBL/GenBank/DDBJ databases">
        <title>Wine fermentation using esterase from Monascus purpureus.</title>
        <authorList>
            <person name="Geng C."/>
            <person name="Zhang Y."/>
        </authorList>
    </citation>
    <scope>NUCLEOTIDE SEQUENCE [LARGE SCALE GENOMIC DNA]</scope>
    <source>
        <strain evidence="2">HQ1</strain>
    </source>
</reference>
<name>A0A507QQN4_MONPU</name>
<dbReference type="STRING" id="5098.A0A507QQN4"/>
<comment type="caution">
    <text evidence="2">The sequence shown here is derived from an EMBL/GenBank/DDBJ whole genome shotgun (WGS) entry which is preliminary data.</text>
</comment>
<evidence type="ECO:0000313" key="3">
    <source>
        <dbReference type="Proteomes" id="UP000319663"/>
    </source>
</evidence>